<accession>A6GK73</accession>
<gene>
    <name evidence="3" type="ORF">PPSIR1_08357</name>
</gene>
<keyword evidence="4" id="KW-1185">Reference proteome</keyword>
<dbReference type="RefSeq" id="WP_006977109.1">
    <property type="nucleotide sequence ID" value="NZ_ABCS01000184.1"/>
</dbReference>
<feature type="signal peptide" evidence="2">
    <location>
        <begin position="1"/>
        <end position="22"/>
    </location>
</feature>
<organism evidence="3 4">
    <name type="scientific">Plesiocystis pacifica SIR-1</name>
    <dbReference type="NCBI Taxonomy" id="391625"/>
    <lineage>
        <taxon>Bacteria</taxon>
        <taxon>Pseudomonadati</taxon>
        <taxon>Myxococcota</taxon>
        <taxon>Polyangia</taxon>
        <taxon>Nannocystales</taxon>
        <taxon>Nannocystaceae</taxon>
        <taxon>Plesiocystis</taxon>
    </lineage>
</organism>
<feature type="region of interest" description="Disordered" evidence="1">
    <location>
        <begin position="26"/>
        <end position="66"/>
    </location>
</feature>
<feature type="chain" id="PRO_5002697863" evidence="2">
    <location>
        <begin position="23"/>
        <end position="343"/>
    </location>
</feature>
<dbReference type="EMBL" id="ABCS01000184">
    <property type="protein sequence ID" value="EDM73734.1"/>
    <property type="molecule type" value="Genomic_DNA"/>
</dbReference>
<evidence type="ECO:0000313" key="3">
    <source>
        <dbReference type="EMBL" id="EDM73734.1"/>
    </source>
</evidence>
<name>A6GK73_9BACT</name>
<dbReference type="OrthoDB" id="5506993at2"/>
<evidence type="ECO:0000313" key="4">
    <source>
        <dbReference type="Proteomes" id="UP000005801"/>
    </source>
</evidence>
<evidence type="ECO:0000256" key="1">
    <source>
        <dbReference type="SAM" id="MobiDB-lite"/>
    </source>
</evidence>
<keyword evidence="2" id="KW-0732">Signal</keyword>
<protein>
    <submittedName>
        <fullName evidence="3">Uncharacterized protein</fullName>
    </submittedName>
</protein>
<dbReference type="STRING" id="391625.PPSIR1_08357"/>
<feature type="compositionally biased region" description="Basic and acidic residues" evidence="1">
    <location>
        <begin position="51"/>
        <end position="66"/>
    </location>
</feature>
<sequence>MSSRLTATALPLAGVLACLALACNTPPKSDADPKAKAGAKDGGDQAEGEAGDAKAEAGEAAEAEQKSPEIDRFVAWLPKDVLAASYDRLSERFDPDTVAVVFGVPPKAADLLDERKVLDESLEIVLSEEALAADWLADSSMAFTTPLSNTPYFLRSLNKAPAEVEPLLEGSGFTKHTGEETGADRDVWLPSGAFPWRIVLLDEHSVAFIPADIPGTGLEPLLSAQGQANSQIEDEMTKALGEDPGIRLVLLSGGPLISYDLHASIAQVQLVLRKSPDEGLAGQIVLAPTGDLSEAINELNERDHPEENAQVQALLKGVAFQPLEGMAVGQLVLSRDQLKHLRD</sequence>
<dbReference type="AlphaFoldDB" id="A6GK73"/>
<comment type="caution">
    <text evidence="3">The sequence shown here is derived from an EMBL/GenBank/DDBJ whole genome shotgun (WGS) entry which is preliminary data.</text>
</comment>
<evidence type="ECO:0000256" key="2">
    <source>
        <dbReference type="SAM" id="SignalP"/>
    </source>
</evidence>
<dbReference type="Proteomes" id="UP000005801">
    <property type="component" value="Unassembled WGS sequence"/>
</dbReference>
<dbReference type="PROSITE" id="PS51257">
    <property type="entry name" value="PROKAR_LIPOPROTEIN"/>
    <property type="match status" value="1"/>
</dbReference>
<proteinExistence type="predicted"/>
<reference evidence="3 4" key="1">
    <citation type="submission" date="2007-06" db="EMBL/GenBank/DDBJ databases">
        <authorList>
            <person name="Shimkets L."/>
            <person name="Ferriera S."/>
            <person name="Johnson J."/>
            <person name="Kravitz S."/>
            <person name="Beeson K."/>
            <person name="Sutton G."/>
            <person name="Rogers Y.-H."/>
            <person name="Friedman R."/>
            <person name="Frazier M."/>
            <person name="Venter J.C."/>
        </authorList>
    </citation>
    <scope>NUCLEOTIDE SEQUENCE [LARGE SCALE GENOMIC DNA]</scope>
    <source>
        <strain evidence="3 4">SIR-1</strain>
    </source>
</reference>
<feature type="compositionally biased region" description="Basic and acidic residues" evidence="1">
    <location>
        <begin position="29"/>
        <end position="43"/>
    </location>
</feature>